<comment type="caution">
    <text evidence="3">The sequence shown here is derived from an EMBL/GenBank/DDBJ whole genome shotgun (WGS) entry which is preliminary data.</text>
</comment>
<gene>
    <name evidence="3" type="ORF">EWB00_002010</name>
</gene>
<dbReference type="PANTHER" id="PTHR12977">
    <property type="entry name" value="SUPPRESSOR OF VARIEGATION 4-20-RELATED"/>
    <property type="match status" value="1"/>
</dbReference>
<feature type="region of interest" description="Disordered" evidence="1">
    <location>
        <begin position="470"/>
        <end position="495"/>
    </location>
</feature>
<feature type="region of interest" description="Disordered" evidence="1">
    <location>
        <begin position="282"/>
        <end position="321"/>
    </location>
</feature>
<protein>
    <submittedName>
        <fullName evidence="3">Histone-lysine N-methyltransferase KMT5B</fullName>
    </submittedName>
</protein>
<feature type="compositionally biased region" description="Polar residues" evidence="1">
    <location>
        <begin position="232"/>
        <end position="241"/>
    </location>
</feature>
<accession>A0A4Z2DEK9</accession>
<feature type="compositionally biased region" description="Polar residues" evidence="1">
    <location>
        <begin position="282"/>
        <end position="300"/>
    </location>
</feature>
<evidence type="ECO:0000313" key="4">
    <source>
        <dbReference type="Proteomes" id="UP000311919"/>
    </source>
</evidence>
<reference evidence="3 4" key="1">
    <citation type="submission" date="2019-03" db="EMBL/GenBank/DDBJ databases">
        <title>An improved genome assembly of the fluke Schistosoma japonicum.</title>
        <authorList>
            <person name="Hu W."/>
            <person name="Luo F."/>
            <person name="Yin M."/>
            <person name="Mo X."/>
            <person name="Sun C."/>
            <person name="Wu Q."/>
            <person name="Zhu B."/>
            <person name="Xiang M."/>
            <person name="Wang J."/>
            <person name="Wang Y."/>
            <person name="Zhang T."/>
            <person name="Xu B."/>
            <person name="Zheng H."/>
            <person name="Feng Z."/>
        </authorList>
    </citation>
    <scope>NUCLEOTIDE SEQUENCE [LARGE SCALE GENOMIC DNA]</scope>
    <source>
        <strain evidence="3">HuSjv2</strain>
        <tissue evidence="3">Worms</tissue>
    </source>
</reference>
<proteinExistence type="predicted"/>
<dbReference type="InterPro" id="IPR001214">
    <property type="entry name" value="SET_dom"/>
</dbReference>
<dbReference type="AlphaFoldDB" id="A0A4Z2DEK9"/>
<feature type="compositionally biased region" description="Polar residues" evidence="1">
    <location>
        <begin position="477"/>
        <end position="495"/>
    </location>
</feature>
<evidence type="ECO:0000313" key="3">
    <source>
        <dbReference type="EMBL" id="TNN14630.1"/>
    </source>
</evidence>
<dbReference type="PROSITE" id="PS50280">
    <property type="entry name" value="SET"/>
    <property type="match status" value="1"/>
</dbReference>
<keyword evidence="3" id="KW-0808">Transferase</keyword>
<evidence type="ECO:0000256" key="1">
    <source>
        <dbReference type="SAM" id="MobiDB-lite"/>
    </source>
</evidence>
<feature type="domain" description="SET" evidence="2">
    <location>
        <begin position="1"/>
        <end position="58"/>
    </location>
</feature>
<name>A0A4Z2DEK9_SCHJA</name>
<dbReference type="GO" id="GO:0032259">
    <property type="term" value="P:methylation"/>
    <property type="evidence" value="ECO:0007669"/>
    <property type="project" value="UniProtKB-KW"/>
</dbReference>
<feature type="region of interest" description="Disordered" evidence="1">
    <location>
        <begin position="229"/>
        <end position="250"/>
    </location>
</feature>
<dbReference type="PANTHER" id="PTHR12977:SF4">
    <property type="entry name" value="HISTONE-LYSINE N-METHYLTRANSFERASE KMT5B"/>
    <property type="match status" value="1"/>
</dbReference>
<dbReference type="Pfam" id="PF00856">
    <property type="entry name" value="SET"/>
    <property type="match status" value="1"/>
</dbReference>
<dbReference type="STRING" id="6182.A0A4Z2DEK9"/>
<dbReference type="GO" id="GO:0005634">
    <property type="term" value="C:nucleus"/>
    <property type="evidence" value="ECO:0007669"/>
    <property type="project" value="TreeGrafter"/>
</dbReference>
<dbReference type="GO" id="GO:0042799">
    <property type="term" value="F:histone H4K20 methyltransferase activity"/>
    <property type="evidence" value="ECO:0007669"/>
    <property type="project" value="TreeGrafter"/>
</dbReference>
<dbReference type="InterPro" id="IPR046341">
    <property type="entry name" value="SET_dom_sf"/>
</dbReference>
<sequence length="790" mass="88387">MYSSRKNCSQLWLGPAAYVNHDCQPNCEFTINCDVDARMSLEAKTDIKPGDEIFIYYGTHFFDTNNGACECFTCELLGRGYFSKFTQGIDNTNVSDHKPVSNLINEHENDTSSYHKDRYSPNGHCHILRDRVNSIPDNPQPTCNDKQNALDFFLKKGSSTGLACKSLPNAYALRHTGSRLNRVKARLIASTIASINKSFDIHSLENKKPKIKSPHKKCILRRRIPNIIPSCKRNSSNSHPYTTGRREPKNSLAVMKNRHILSGNLSDHGMVCDGISWQESDATSSGLGQSVHNDSSGSNSPLPPDLDRMSSTSSSNSFNETLVTPDLESSYYLEPAVQMCIENAKVKQSTTSINNQPSADKSSVSIVSPLRTTAENELAKNVEPILGRLMHETKRNIDIKNSLTAKCPSNQSSISENVRKRLTNYDARLIAEASLLTPLSKQRQRKPLSYPDSVEYVSFRNTMKPYSKKSLKCKNKSGISTKKSHSNKNQAKNAITASKSSNNVYNSRSASSYFVGNKFIAVAETQYRTTPDQYLDIASEDPIPPLLTSPSKLHTASSFTLSDSSHDVGPPSIYSTAEADDRSELFSIDSELTEPNLDIESSCDYLVRDMPIVPFGLLNKSITYDVKSPVLSAEHIFMDHDYSLLPYNSKCTLVSSPLLKKKMNTEDCQQKTVKNPLPNSRYNTYLPNVVHTPPPPLLQPETSPNTFDFYAHDSLCKTKNYFLSNPSHTPTVSHVHNSWWPRTSDTKDIWQPDVLFSHSTSPDSRRLTVTLKRIGPKHYQISQPNRLFIN</sequence>
<keyword evidence="4" id="KW-1185">Reference proteome</keyword>
<dbReference type="EMBL" id="SKCS01000168">
    <property type="protein sequence ID" value="TNN14630.1"/>
    <property type="molecule type" value="Genomic_DNA"/>
</dbReference>
<dbReference type="Gene3D" id="2.170.270.10">
    <property type="entry name" value="SET domain"/>
    <property type="match status" value="1"/>
</dbReference>
<dbReference type="Proteomes" id="UP000311919">
    <property type="component" value="Unassembled WGS sequence"/>
</dbReference>
<dbReference type="OrthoDB" id="6627536at2759"/>
<evidence type="ECO:0000259" key="2">
    <source>
        <dbReference type="PROSITE" id="PS50280"/>
    </source>
</evidence>
<organism evidence="3 4">
    <name type="scientific">Schistosoma japonicum</name>
    <name type="common">Blood fluke</name>
    <dbReference type="NCBI Taxonomy" id="6182"/>
    <lineage>
        <taxon>Eukaryota</taxon>
        <taxon>Metazoa</taxon>
        <taxon>Spiralia</taxon>
        <taxon>Lophotrochozoa</taxon>
        <taxon>Platyhelminthes</taxon>
        <taxon>Trematoda</taxon>
        <taxon>Digenea</taxon>
        <taxon>Strigeidida</taxon>
        <taxon>Schistosomatoidea</taxon>
        <taxon>Schistosomatidae</taxon>
        <taxon>Schistosoma</taxon>
    </lineage>
</organism>
<dbReference type="InterPro" id="IPR039977">
    <property type="entry name" value="Suv4-20/Set9"/>
</dbReference>
<dbReference type="SUPFAM" id="SSF82199">
    <property type="entry name" value="SET domain"/>
    <property type="match status" value="1"/>
</dbReference>
<keyword evidence="3" id="KW-0489">Methyltransferase</keyword>